<feature type="compositionally biased region" description="Polar residues" evidence="1">
    <location>
        <begin position="37"/>
        <end position="52"/>
    </location>
</feature>
<reference evidence="3" key="2">
    <citation type="submission" date="2023-04" db="EMBL/GenBank/DDBJ databases">
        <authorList>
            <person name="Bruccoleri R.E."/>
            <person name="Oakeley E.J."/>
            <person name="Faust A.-M."/>
            <person name="Dessus-Babus S."/>
            <person name="Altorfer M."/>
            <person name="Burckhardt D."/>
            <person name="Oertli M."/>
            <person name="Naumann U."/>
            <person name="Petersen F."/>
            <person name="Wong J."/>
        </authorList>
    </citation>
    <scope>NUCLEOTIDE SEQUENCE</scope>
    <source>
        <strain evidence="3">GSM-AAB239-AS_SAM_17_03QT</strain>
        <tissue evidence="3">Leaf</tissue>
    </source>
</reference>
<feature type="compositionally biased region" description="Basic and acidic residues" evidence="1">
    <location>
        <begin position="1"/>
        <end position="15"/>
    </location>
</feature>
<accession>A0AAX6H2I4</accession>
<protein>
    <submittedName>
        <fullName evidence="3">Protein starmaker isoform X3</fullName>
    </submittedName>
</protein>
<evidence type="ECO:0000259" key="2">
    <source>
        <dbReference type="Pfam" id="PF15477"/>
    </source>
</evidence>
<evidence type="ECO:0000313" key="3">
    <source>
        <dbReference type="EMBL" id="KAJ6834838.1"/>
    </source>
</evidence>
<dbReference type="PANTHER" id="PTHR22426">
    <property type="entry name" value="ARGININE_SERINE-RICH COILED-COIL PROTEIN 2"/>
    <property type="match status" value="1"/>
</dbReference>
<evidence type="ECO:0000256" key="1">
    <source>
        <dbReference type="SAM" id="MobiDB-lite"/>
    </source>
</evidence>
<sequence length="498" mass="57256">MDHPSPKQSPDKSDVRPSFLKPSQDAANRKYRRHTPDSSASEGSPLRQSGSPVYSEDRLKKDGGRELERSSNHTWSSRGSDSHRHSDRQSYGTSHDYTRNSDSSRHNRHADETGRGYQRPPRSDRESRTDTRSDHPRHENNSDRYRDTWRTGDKYCKDKSDSLGHKAKDKDHRPDNREFDKAAFKSRQKDLSRDDTSTGERDRHRDREPQGERRDRHRSPTDYKNDRGSYREELKGHAKDSTLGRDRSSIRSKDALWSDNKEPDALREKRKYDDRESDRRKERSTRESESEMRKDTKSSGYKERERKNEGSLDKSISVSEDQNSSKKLKHGFSEGPLSSKSIAHEADEKALCSKHVKETAEKVTTEPARATIAEVETAQDLDAAKVAAMKAAELVNRNLVGGSYMSTDQKKKLLWGNKKSTTTEESGNRWDLQLFSDRERQEKFNKLMGVKADTVPVSKSDKKDGNLRAEQEQLEMDLEKQYTAGLRRRDGRTVGLGL</sequence>
<evidence type="ECO:0000313" key="4">
    <source>
        <dbReference type="Proteomes" id="UP001140949"/>
    </source>
</evidence>
<gene>
    <name evidence="3" type="ORF">M6B38_332845</name>
</gene>
<reference evidence="3" key="1">
    <citation type="journal article" date="2023" name="GigaByte">
        <title>Genome assembly of the bearded iris, Iris pallida Lam.</title>
        <authorList>
            <person name="Bruccoleri R.E."/>
            <person name="Oakeley E.J."/>
            <person name="Faust A.M.E."/>
            <person name="Altorfer M."/>
            <person name="Dessus-Babus S."/>
            <person name="Burckhardt D."/>
            <person name="Oertli M."/>
            <person name="Naumann U."/>
            <person name="Petersen F."/>
            <person name="Wong J."/>
        </authorList>
    </citation>
    <scope>NUCLEOTIDE SEQUENCE</scope>
    <source>
        <strain evidence="3">GSM-AAB239-AS_SAM_17_03QT</strain>
    </source>
</reference>
<name>A0AAX6H2I4_IRIPA</name>
<dbReference type="PANTHER" id="PTHR22426:SF2">
    <property type="entry name" value="ARGININE_SERINE-RICH COILED-COIL PROTEIN 2"/>
    <property type="match status" value="1"/>
</dbReference>
<feature type="compositionally biased region" description="Basic and acidic residues" evidence="1">
    <location>
        <begin position="96"/>
        <end position="114"/>
    </location>
</feature>
<proteinExistence type="predicted"/>
<comment type="caution">
    <text evidence="3">The sequence shown here is derived from an EMBL/GenBank/DDBJ whole genome shotgun (WGS) entry which is preliminary data.</text>
</comment>
<feature type="domain" description="Small acidic protein-like" evidence="2">
    <location>
        <begin position="430"/>
        <end position="497"/>
    </location>
</feature>
<dbReference type="EMBL" id="JANAVB010013866">
    <property type="protein sequence ID" value="KAJ6834838.1"/>
    <property type="molecule type" value="Genomic_DNA"/>
</dbReference>
<feature type="region of interest" description="Disordered" evidence="1">
    <location>
        <begin position="1"/>
        <end position="341"/>
    </location>
</feature>
<feature type="compositionally biased region" description="Basic and acidic residues" evidence="1">
    <location>
        <begin position="55"/>
        <end position="71"/>
    </location>
</feature>
<dbReference type="Pfam" id="PF15477">
    <property type="entry name" value="SMAP"/>
    <property type="match status" value="1"/>
</dbReference>
<dbReference type="InterPro" id="IPR028124">
    <property type="entry name" value="SMAP_dom"/>
</dbReference>
<keyword evidence="4" id="KW-1185">Reference proteome</keyword>
<dbReference type="AlphaFoldDB" id="A0AAX6H2I4"/>
<organism evidence="3 4">
    <name type="scientific">Iris pallida</name>
    <name type="common">Sweet iris</name>
    <dbReference type="NCBI Taxonomy" id="29817"/>
    <lineage>
        <taxon>Eukaryota</taxon>
        <taxon>Viridiplantae</taxon>
        <taxon>Streptophyta</taxon>
        <taxon>Embryophyta</taxon>
        <taxon>Tracheophyta</taxon>
        <taxon>Spermatophyta</taxon>
        <taxon>Magnoliopsida</taxon>
        <taxon>Liliopsida</taxon>
        <taxon>Asparagales</taxon>
        <taxon>Iridaceae</taxon>
        <taxon>Iridoideae</taxon>
        <taxon>Irideae</taxon>
        <taxon>Iris</taxon>
    </lineage>
</organism>
<dbReference type="Proteomes" id="UP001140949">
    <property type="component" value="Unassembled WGS sequence"/>
</dbReference>
<feature type="compositionally biased region" description="Basic and acidic residues" evidence="1">
    <location>
        <begin position="121"/>
        <end position="312"/>
    </location>
</feature>